<feature type="region of interest" description="G2" evidence="8">
    <location>
        <begin position="38"/>
        <end position="42"/>
    </location>
</feature>
<reference evidence="12" key="1">
    <citation type="submission" date="2018-01" db="EMBL/GenBank/DDBJ databases">
        <authorList>
            <person name="Regsiter A."/>
            <person name="William W."/>
        </authorList>
    </citation>
    <scope>NUCLEOTIDE SEQUENCE</scope>
    <source>
        <strain evidence="12">TRIP AH-1</strain>
    </source>
</reference>
<proteinExistence type="inferred from homology"/>
<dbReference type="Pfam" id="PF07650">
    <property type="entry name" value="KH_2"/>
    <property type="match status" value="1"/>
</dbReference>
<keyword evidence="3 7" id="KW-0690">Ribosome biogenesis</keyword>
<dbReference type="Pfam" id="PF01926">
    <property type="entry name" value="MMR_HSR1"/>
    <property type="match status" value="1"/>
</dbReference>
<keyword evidence="5 7" id="KW-0694">RNA-binding</keyword>
<evidence type="ECO:0000259" key="10">
    <source>
        <dbReference type="PROSITE" id="PS50823"/>
    </source>
</evidence>
<dbReference type="NCBIfam" id="TIGR00231">
    <property type="entry name" value="small_GTP"/>
    <property type="match status" value="1"/>
</dbReference>
<dbReference type="PANTHER" id="PTHR42698">
    <property type="entry name" value="GTPASE ERA"/>
    <property type="match status" value="1"/>
</dbReference>
<evidence type="ECO:0000256" key="5">
    <source>
        <dbReference type="ARBA" id="ARBA00022884"/>
    </source>
</evidence>
<dbReference type="FunFam" id="3.30.300.20:FF:000003">
    <property type="entry name" value="GTPase Era"/>
    <property type="match status" value="1"/>
</dbReference>
<dbReference type="AlphaFoldDB" id="A0A445N1F0"/>
<dbReference type="InterPro" id="IPR005662">
    <property type="entry name" value="GTPase_Era-like"/>
</dbReference>
<dbReference type="InterPro" id="IPR015946">
    <property type="entry name" value="KH_dom-like_a/b"/>
</dbReference>
<dbReference type="SUPFAM" id="SSF54814">
    <property type="entry name" value="Prokaryotic type KH domain (KH-domain type II)"/>
    <property type="match status" value="1"/>
</dbReference>
<dbReference type="GO" id="GO:0000028">
    <property type="term" value="P:ribosomal small subunit assembly"/>
    <property type="evidence" value="ECO:0007669"/>
    <property type="project" value="TreeGrafter"/>
</dbReference>
<evidence type="ECO:0000256" key="9">
    <source>
        <dbReference type="RuleBase" id="RU003761"/>
    </source>
</evidence>
<dbReference type="GO" id="GO:0005525">
    <property type="term" value="F:GTP binding"/>
    <property type="evidence" value="ECO:0007669"/>
    <property type="project" value="UniProtKB-UniRule"/>
</dbReference>
<evidence type="ECO:0000256" key="1">
    <source>
        <dbReference type="ARBA" id="ARBA00007921"/>
    </source>
</evidence>
<keyword evidence="7" id="KW-0963">Cytoplasm</keyword>
<dbReference type="NCBIfam" id="TIGR00436">
    <property type="entry name" value="era"/>
    <property type="match status" value="1"/>
</dbReference>
<dbReference type="PROSITE" id="PS51713">
    <property type="entry name" value="G_ERA"/>
    <property type="match status" value="1"/>
</dbReference>
<evidence type="ECO:0000313" key="12">
    <source>
        <dbReference type="EMBL" id="SPD75518.1"/>
    </source>
</evidence>
<feature type="region of interest" description="G5" evidence="8">
    <location>
        <begin position="148"/>
        <end position="150"/>
    </location>
</feature>
<sequence>MSFLSGFIAIIGPPNVGKSTLLNHILGLKVSIVSPKPQTTRNRIVGIYHGDGFQMVFMDTPGIHTTKTPLHKSMVGSALATIQEVDVLLFLIDAQKPDDPHISQVIQKIESKPCILAINKIDKAPREELLPIIDKYAQMHRFDALVPVSALTGDGVEDLLNEIKSRLRPGPPFFPEDMQTDQTESFLVSEIIREKIYLNVKQELPYCSAVTVEEMEEGKKDLLTITANIHVESDSQKGILIGKGGRMIKSIGASARKEIEKIFGMQVYLDLRVRVEKNWSKDTRALKRLGY</sequence>
<comment type="subcellular location">
    <subcellularLocation>
        <location evidence="7">Cytoplasm</location>
    </subcellularLocation>
    <subcellularLocation>
        <location evidence="7">Cell membrane</location>
        <topology evidence="7">Peripheral membrane protein</topology>
    </subcellularLocation>
</comment>
<dbReference type="GO" id="GO:0070181">
    <property type="term" value="F:small ribosomal subunit rRNA binding"/>
    <property type="evidence" value="ECO:0007669"/>
    <property type="project" value="UniProtKB-UniRule"/>
</dbReference>
<evidence type="ECO:0000256" key="3">
    <source>
        <dbReference type="ARBA" id="ARBA00022517"/>
    </source>
</evidence>
<feature type="binding site" evidence="7">
    <location>
        <begin position="59"/>
        <end position="63"/>
    </location>
    <ligand>
        <name>GTP</name>
        <dbReference type="ChEBI" id="CHEBI:37565"/>
    </ligand>
</feature>
<dbReference type="InterPro" id="IPR030388">
    <property type="entry name" value="G_ERA_dom"/>
</dbReference>
<evidence type="ECO:0000256" key="6">
    <source>
        <dbReference type="ARBA" id="ARBA00023134"/>
    </source>
</evidence>
<evidence type="ECO:0000256" key="4">
    <source>
        <dbReference type="ARBA" id="ARBA00022741"/>
    </source>
</evidence>
<name>A0A445N1F0_9BACT</name>
<dbReference type="GO" id="GO:0043024">
    <property type="term" value="F:ribosomal small subunit binding"/>
    <property type="evidence" value="ECO:0007669"/>
    <property type="project" value="TreeGrafter"/>
</dbReference>
<dbReference type="InterPro" id="IPR006073">
    <property type="entry name" value="GTP-bd"/>
</dbReference>
<evidence type="ECO:0000259" key="11">
    <source>
        <dbReference type="PROSITE" id="PS51713"/>
    </source>
</evidence>
<dbReference type="NCBIfam" id="NF000908">
    <property type="entry name" value="PRK00089.1"/>
    <property type="match status" value="1"/>
</dbReference>
<feature type="domain" description="KH type-2" evidence="10">
    <location>
        <begin position="200"/>
        <end position="277"/>
    </location>
</feature>
<accession>A0A445N1F0</accession>
<dbReference type="Gene3D" id="3.30.300.20">
    <property type="match status" value="1"/>
</dbReference>
<feature type="region of interest" description="G1" evidence="8">
    <location>
        <begin position="12"/>
        <end position="19"/>
    </location>
</feature>
<dbReference type="InterPro" id="IPR004044">
    <property type="entry name" value="KH_dom_type_2"/>
</dbReference>
<keyword evidence="7" id="KW-0699">rRNA-binding</keyword>
<organism evidence="12">
    <name type="scientific">uncultured Desulfobacterium sp</name>
    <dbReference type="NCBI Taxonomy" id="201089"/>
    <lineage>
        <taxon>Bacteria</taxon>
        <taxon>Pseudomonadati</taxon>
        <taxon>Thermodesulfobacteriota</taxon>
        <taxon>Desulfobacteria</taxon>
        <taxon>Desulfobacterales</taxon>
        <taxon>Desulfobacteriaceae</taxon>
        <taxon>Desulfobacterium</taxon>
        <taxon>environmental samples</taxon>
    </lineage>
</organism>
<comment type="subunit">
    <text evidence="7">Monomer.</text>
</comment>
<gene>
    <name evidence="7 12" type="primary">era</name>
    <name evidence="12" type="ORF">PITCH_A640061</name>
</gene>
<dbReference type="InterPro" id="IPR009019">
    <property type="entry name" value="KH_sf_prok-type"/>
</dbReference>
<dbReference type="HAMAP" id="MF_00367">
    <property type="entry name" value="GTPase_Era"/>
    <property type="match status" value="1"/>
</dbReference>
<keyword evidence="7" id="KW-0472">Membrane</keyword>
<dbReference type="EMBL" id="OJIN01000208">
    <property type="protein sequence ID" value="SPD75518.1"/>
    <property type="molecule type" value="Genomic_DNA"/>
</dbReference>
<comment type="function">
    <text evidence="7">An essential GTPase that binds both GDP and GTP, with rapid nucleotide exchange. Plays a role in 16S rRNA processing and 30S ribosomal subunit biogenesis and possibly also in cell cycle regulation and energy metabolism.</text>
</comment>
<dbReference type="CDD" id="cd22534">
    <property type="entry name" value="KH-II_Era"/>
    <property type="match status" value="1"/>
</dbReference>
<evidence type="ECO:0000256" key="8">
    <source>
        <dbReference type="PROSITE-ProRule" id="PRU01050"/>
    </source>
</evidence>
<dbReference type="SUPFAM" id="SSF52540">
    <property type="entry name" value="P-loop containing nucleoside triphosphate hydrolases"/>
    <property type="match status" value="1"/>
</dbReference>
<keyword evidence="6 7" id="KW-0342">GTP-binding</keyword>
<evidence type="ECO:0000256" key="7">
    <source>
        <dbReference type="HAMAP-Rule" id="MF_00367"/>
    </source>
</evidence>
<dbReference type="CDD" id="cd04163">
    <property type="entry name" value="Era"/>
    <property type="match status" value="1"/>
</dbReference>
<dbReference type="GO" id="GO:0005829">
    <property type="term" value="C:cytosol"/>
    <property type="evidence" value="ECO:0007669"/>
    <property type="project" value="TreeGrafter"/>
</dbReference>
<feature type="region of interest" description="G4" evidence="8">
    <location>
        <begin position="119"/>
        <end position="122"/>
    </location>
</feature>
<protein>
    <recommendedName>
        <fullName evidence="2 7">GTPase Era</fullName>
    </recommendedName>
</protein>
<dbReference type="InterPro" id="IPR005225">
    <property type="entry name" value="Small_GTP-bd"/>
</dbReference>
<feature type="domain" description="Era-type G" evidence="11">
    <location>
        <begin position="4"/>
        <end position="169"/>
    </location>
</feature>
<keyword evidence="7" id="KW-1003">Cell membrane</keyword>
<dbReference type="Gene3D" id="3.40.50.300">
    <property type="entry name" value="P-loop containing nucleotide triphosphate hydrolases"/>
    <property type="match status" value="1"/>
</dbReference>
<dbReference type="GO" id="GO:0003924">
    <property type="term" value="F:GTPase activity"/>
    <property type="evidence" value="ECO:0007669"/>
    <property type="project" value="UniProtKB-UniRule"/>
</dbReference>
<dbReference type="PANTHER" id="PTHR42698:SF1">
    <property type="entry name" value="GTPASE ERA, MITOCHONDRIAL"/>
    <property type="match status" value="1"/>
</dbReference>
<feature type="binding site" evidence="7">
    <location>
        <begin position="12"/>
        <end position="19"/>
    </location>
    <ligand>
        <name>GTP</name>
        <dbReference type="ChEBI" id="CHEBI:37565"/>
    </ligand>
</feature>
<dbReference type="PROSITE" id="PS50823">
    <property type="entry name" value="KH_TYPE_2"/>
    <property type="match status" value="1"/>
</dbReference>
<dbReference type="PRINTS" id="PR00326">
    <property type="entry name" value="GTP1OBG"/>
</dbReference>
<evidence type="ECO:0000256" key="2">
    <source>
        <dbReference type="ARBA" id="ARBA00020484"/>
    </source>
</evidence>
<dbReference type="InterPro" id="IPR027417">
    <property type="entry name" value="P-loop_NTPase"/>
</dbReference>
<feature type="region of interest" description="G3" evidence="8">
    <location>
        <begin position="59"/>
        <end position="62"/>
    </location>
</feature>
<keyword evidence="4 7" id="KW-0547">Nucleotide-binding</keyword>
<feature type="binding site" evidence="7">
    <location>
        <begin position="119"/>
        <end position="122"/>
    </location>
    <ligand>
        <name>GTP</name>
        <dbReference type="ChEBI" id="CHEBI:37565"/>
    </ligand>
</feature>
<comment type="similarity">
    <text evidence="1 7 8 9">Belongs to the TRAFAC class TrmE-Era-EngA-EngB-Septin-like GTPase superfamily. Era GTPase family.</text>
</comment>
<dbReference type="GO" id="GO:0005886">
    <property type="term" value="C:plasma membrane"/>
    <property type="evidence" value="ECO:0007669"/>
    <property type="project" value="UniProtKB-SubCell"/>
</dbReference>